<reference evidence="1" key="2">
    <citation type="submission" date="2020-07" db="EMBL/GenBank/DDBJ databases">
        <authorList>
            <person name="Vera ALvarez R."/>
            <person name="Arias-Moreno D.M."/>
            <person name="Jimenez-Jacinto V."/>
            <person name="Jimenez-Bremont J.F."/>
            <person name="Swaminathan K."/>
            <person name="Moose S.P."/>
            <person name="Guerrero-Gonzalez M.L."/>
            <person name="Marino-Ramirez L."/>
            <person name="Landsman D."/>
            <person name="Rodriguez-Kessler M."/>
            <person name="Delgado-Sanchez P."/>
        </authorList>
    </citation>
    <scope>NUCLEOTIDE SEQUENCE</scope>
    <source>
        <tissue evidence="1">Cladode</tissue>
    </source>
</reference>
<protein>
    <submittedName>
        <fullName evidence="1">Uncharacterized protein</fullName>
    </submittedName>
</protein>
<reference evidence="1" key="1">
    <citation type="journal article" date="2013" name="J. Plant Res.">
        <title>Effect of fungi and light on seed germination of three Opuntia species from semiarid lands of central Mexico.</title>
        <authorList>
            <person name="Delgado-Sanchez P."/>
            <person name="Jimenez-Bremont J.F."/>
            <person name="Guerrero-Gonzalez Mde L."/>
            <person name="Flores J."/>
        </authorList>
    </citation>
    <scope>NUCLEOTIDE SEQUENCE</scope>
    <source>
        <tissue evidence="1">Cladode</tissue>
    </source>
</reference>
<organism evidence="1">
    <name type="scientific">Opuntia streptacantha</name>
    <name type="common">Prickly pear cactus</name>
    <name type="synonym">Opuntia cardona</name>
    <dbReference type="NCBI Taxonomy" id="393608"/>
    <lineage>
        <taxon>Eukaryota</taxon>
        <taxon>Viridiplantae</taxon>
        <taxon>Streptophyta</taxon>
        <taxon>Embryophyta</taxon>
        <taxon>Tracheophyta</taxon>
        <taxon>Spermatophyta</taxon>
        <taxon>Magnoliopsida</taxon>
        <taxon>eudicotyledons</taxon>
        <taxon>Gunneridae</taxon>
        <taxon>Pentapetalae</taxon>
        <taxon>Caryophyllales</taxon>
        <taxon>Cactineae</taxon>
        <taxon>Cactaceae</taxon>
        <taxon>Opuntioideae</taxon>
        <taxon>Opuntia</taxon>
    </lineage>
</organism>
<accession>A0A7C8YJX4</accession>
<dbReference type="EMBL" id="GISG01029059">
    <property type="protein sequence ID" value="MBA4620158.1"/>
    <property type="molecule type" value="Transcribed_RNA"/>
</dbReference>
<dbReference type="AlphaFoldDB" id="A0A7C8YJX4"/>
<proteinExistence type="predicted"/>
<sequence>MGVKLTFYKWDTTPAGGGSFANYWKIKDYISLTPASSSPERKKNILLRKTRKIYETQARNAWKQQCRSGDIQCCLFNPFCCKMQISCCFIEVVCLLEFLLY</sequence>
<evidence type="ECO:0000313" key="1">
    <source>
        <dbReference type="EMBL" id="MBA4620158.1"/>
    </source>
</evidence>
<name>A0A7C8YJX4_OPUST</name>